<evidence type="ECO:0000256" key="7">
    <source>
        <dbReference type="HAMAP-Rule" id="MF_00323"/>
    </source>
</evidence>
<dbReference type="Proteomes" id="UP001196068">
    <property type="component" value="Unassembled WGS sequence"/>
</dbReference>
<evidence type="ECO:0000256" key="4">
    <source>
        <dbReference type="ARBA" id="ARBA00023239"/>
    </source>
</evidence>
<keyword evidence="7" id="KW-0479">Metal-binding</keyword>
<proteinExistence type="inferred from homology"/>
<dbReference type="InterPro" id="IPR019772">
    <property type="entry name" value="Ferrochelatase_AS"/>
</dbReference>
<evidence type="ECO:0000256" key="1">
    <source>
        <dbReference type="ARBA" id="ARBA00007718"/>
    </source>
</evidence>
<dbReference type="CDD" id="cd00419">
    <property type="entry name" value="Ferrochelatase_C"/>
    <property type="match status" value="1"/>
</dbReference>
<dbReference type="PANTHER" id="PTHR11108:SF1">
    <property type="entry name" value="FERROCHELATASE, MITOCHONDRIAL"/>
    <property type="match status" value="1"/>
</dbReference>
<dbReference type="InterPro" id="IPR033659">
    <property type="entry name" value="Ferrochelatase_N"/>
</dbReference>
<evidence type="ECO:0000256" key="2">
    <source>
        <dbReference type="ARBA" id="ARBA00023004"/>
    </source>
</evidence>
<evidence type="ECO:0000256" key="8">
    <source>
        <dbReference type="RuleBase" id="RU000607"/>
    </source>
</evidence>
<keyword evidence="5 7" id="KW-0627">Porphyrin biosynthesis</keyword>
<dbReference type="RefSeq" id="WP_211876455.1">
    <property type="nucleotide sequence ID" value="NZ_JAAEDH010000045.1"/>
</dbReference>
<protein>
    <recommendedName>
        <fullName evidence="7 8">Ferrochelatase</fullName>
        <ecNumber evidence="7 8">4.98.1.1</ecNumber>
    </recommendedName>
    <alternativeName>
        <fullName evidence="7">Heme synthase</fullName>
    </alternativeName>
    <alternativeName>
        <fullName evidence="7">Protoheme ferro-lyase</fullName>
    </alternativeName>
</protein>
<dbReference type="Gene3D" id="3.40.50.1400">
    <property type="match status" value="2"/>
</dbReference>
<dbReference type="AlphaFoldDB" id="A0AAF1K0A9"/>
<accession>A0AAF1K0A9</accession>
<dbReference type="CDD" id="cd03411">
    <property type="entry name" value="Ferrochelatase_N"/>
    <property type="match status" value="1"/>
</dbReference>
<dbReference type="EC" id="4.98.1.1" evidence="7 8"/>
<reference evidence="9" key="2">
    <citation type="journal article" date="2021" name="Syst. Appl. Microbiol.">
        <title>Roseomonas hellenica sp. nov., isolated from roots of wild-growing Alkanna tinctoria.</title>
        <authorList>
            <person name="Rat A."/>
            <person name="Naranjo H.D."/>
            <person name="Lebbe L."/>
            <person name="Cnockaert M."/>
            <person name="Krigas N."/>
            <person name="Grigoriadou K."/>
            <person name="Maloupa E."/>
            <person name="Willems A."/>
        </authorList>
    </citation>
    <scope>NUCLEOTIDE SEQUENCE</scope>
    <source>
        <strain evidence="9">LMG 28251</strain>
    </source>
</reference>
<reference evidence="9" key="1">
    <citation type="submission" date="2020-01" db="EMBL/GenBank/DDBJ databases">
        <authorList>
            <person name="Rat A."/>
        </authorList>
    </citation>
    <scope>NUCLEOTIDE SEQUENCE</scope>
    <source>
        <strain evidence="9">LMG 28251</strain>
    </source>
</reference>
<dbReference type="GO" id="GO:0005737">
    <property type="term" value="C:cytoplasm"/>
    <property type="evidence" value="ECO:0007669"/>
    <property type="project" value="UniProtKB-SubCell"/>
</dbReference>
<feature type="binding site" evidence="7">
    <location>
        <position position="205"/>
    </location>
    <ligand>
        <name>Fe(2+)</name>
        <dbReference type="ChEBI" id="CHEBI:29033"/>
    </ligand>
</feature>
<comment type="caution">
    <text evidence="9">The sequence shown here is derived from an EMBL/GenBank/DDBJ whole genome shotgun (WGS) entry which is preliminary data.</text>
</comment>
<comment type="function">
    <text evidence="7 8">Catalyzes the ferrous insertion into protoporphyrin IX.</text>
</comment>
<comment type="subcellular location">
    <subcellularLocation>
        <location evidence="7 8">Cytoplasm</location>
    </subcellularLocation>
</comment>
<organism evidence="9 10">
    <name type="scientific">Plastoroseomonas arctica</name>
    <dbReference type="NCBI Taxonomy" id="1509237"/>
    <lineage>
        <taxon>Bacteria</taxon>
        <taxon>Pseudomonadati</taxon>
        <taxon>Pseudomonadota</taxon>
        <taxon>Alphaproteobacteria</taxon>
        <taxon>Acetobacterales</taxon>
        <taxon>Acetobacteraceae</taxon>
        <taxon>Plastoroseomonas</taxon>
    </lineage>
</organism>
<dbReference type="PANTHER" id="PTHR11108">
    <property type="entry name" value="FERROCHELATASE"/>
    <property type="match status" value="1"/>
</dbReference>
<dbReference type="GO" id="GO:0046872">
    <property type="term" value="F:metal ion binding"/>
    <property type="evidence" value="ECO:0007669"/>
    <property type="project" value="UniProtKB-KW"/>
</dbReference>
<dbReference type="HAMAP" id="MF_00323">
    <property type="entry name" value="Ferrochelatase"/>
    <property type="match status" value="1"/>
</dbReference>
<evidence type="ECO:0000256" key="6">
    <source>
        <dbReference type="ARBA" id="ARBA00024536"/>
    </source>
</evidence>
<dbReference type="NCBIfam" id="TIGR00109">
    <property type="entry name" value="hemH"/>
    <property type="match status" value="1"/>
</dbReference>
<evidence type="ECO:0000256" key="5">
    <source>
        <dbReference type="ARBA" id="ARBA00023244"/>
    </source>
</evidence>
<comment type="catalytic activity">
    <reaction evidence="7 8">
        <text>heme b + 2 H(+) = protoporphyrin IX + Fe(2+)</text>
        <dbReference type="Rhea" id="RHEA:22584"/>
        <dbReference type="ChEBI" id="CHEBI:15378"/>
        <dbReference type="ChEBI" id="CHEBI:29033"/>
        <dbReference type="ChEBI" id="CHEBI:57306"/>
        <dbReference type="ChEBI" id="CHEBI:60344"/>
        <dbReference type="EC" id="4.98.1.1"/>
    </reaction>
</comment>
<dbReference type="GO" id="GO:0004325">
    <property type="term" value="F:ferrochelatase activity"/>
    <property type="evidence" value="ECO:0007669"/>
    <property type="project" value="UniProtKB-UniRule"/>
</dbReference>
<sequence>MDHALPAPRPRLAIVLLNLGGPDAPESVRPFLVNLFTDPAILRVPGFIRPWLGRLIAWRRTKPAQENYAIIGGRSPLRELTEAQGQALELALAGDAMEARCFIAMRYWHPMSDETARAVQAWSPDRVLLLPLYPQFSTTTTGSSVIAWREAAAKVGLSVPTQVLCCYHSDPRFAGGVAAAVTKSYAEARASLPPEVKLRVLFSAHGLPESIVKSGDPYQWQVEQTVAAVVAQLEIEGLDHVVCYQSRVTPQKWIGPSTEDELERAGAEKVALLVCPIAFVSEHSETLVELDVEYREEAEHFGVPGYFRVPAQNSDPAFIGALAQLVREAEASDRALCSFAGPRQCPKKFGDCPHAKAKVEMRVPATQPA</sequence>
<comment type="similarity">
    <text evidence="1 7 8">Belongs to the ferrochelatase family.</text>
</comment>
<feature type="binding site" evidence="7">
    <location>
        <position position="285"/>
    </location>
    <ligand>
        <name>Fe(2+)</name>
        <dbReference type="ChEBI" id="CHEBI:29033"/>
    </ligand>
</feature>
<keyword evidence="3 7" id="KW-0350">Heme biosynthesis</keyword>
<dbReference type="PROSITE" id="PS00534">
    <property type="entry name" value="FERROCHELATASE"/>
    <property type="match status" value="1"/>
</dbReference>
<evidence type="ECO:0000313" key="10">
    <source>
        <dbReference type="Proteomes" id="UP001196068"/>
    </source>
</evidence>
<keyword evidence="10" id="KW-1185">Reference proteome</keyword>
<comment type="pathway">
    <text evidence="7 8">Porphyrin-containing compound metabolism; protoheme biosynthesis; protoheme from protoporphyrin-IX: step 1/1.</text>
</comment>
<dbReference type="InterPro" id="IPR033644">
    <property type="entry name" value="Ferrochelatase_C"/>
</dbReference>
<dbReference type="SUPFAM" id="SSF53800">
    <property type="entry name" value="Chelatase"/>
    <property type="match status" value="1"/>
</dbReference>
<dbReference type="GO" id="GO:0006783">
    <property type="term" value="P:heme biosynthetic process"/>
    <property type="evidence" value="ECO:0007669"/>
    <property type="project" value="UniProtKB-UniRule"/>
</dbReference>
<evidence type="ECO:0000256" key="3">
    <source>
        <dbReference type="ARBA" id="ARBA00023133"/>
    </source>
</evidence>
<evidence type="ECO:0000313" key="9">
    <source>
        <dbReference type="EMBL" id="MBR0657595.1"/>
    </source>
</evidence>
<dbReference type="InterPro" id="IPR001015">
    <property type="entry name" value="Ferrochelatase"/>
</dbReference>
<name>A0AAF1K0A9_9PROT</name>
<keyword evidence="2 7" id="KW-0408">Iron</keyword>
<keyword evidence="4 7" id="KW-0456">Lyase</keyword>
<gene>
    <name evidence="7 9" type="primary">hemH</name>
    <name evidence="9" type="ORF">GXW79_21145</name>
</gene>
<dbReference type="EMBL" id="JAAEDH010000045">
    <property type="protein sequence ID" value="MBR0657595.1"/>
    <property type="molecule type" value="Genomic_DNA"/>
</dbReference>
<comment type="catalytic activity">
    <reaction evidence="6">
        <text>Fe-coproporphyrin III + 2 H(+) = coproporphyrin III + Fe(2+)</text>
        <dbReference type="Rhea" id="RHEA:49572"/>
        <dbReference type="ChEBI" id="CHEBI:15378"/>
        <dbReference type="ChEBI" id="CHEBI:29033"/>
        <dbReference type="ChEBI" id="CHEBI:68438"/>
        <dbReference type="ChEBI" id="CHEBI:131725"/>
        <dbReference type="EC" id="4.99.1.9"/>
    </reaction>
    <physiologicalReaction direction="right-to-left" evidence="6">
        <dbReference type="Rhea" id="RHEA:49574"/>
    </physiologicalReaction>
</comment>
<dbReference type="Pfam" id="PF00762">
    <property type="entry name" value="Ferrochelatase"/>
    <property type="match status" value="1"/>
</dbReference>
<keyword evidence="7 8" id="KW-0963">Cytoplasm</keyword>